<sequence>MMKPKDLSDVLLSGNFEKVYKQISEYFQNEVSLKQFQELCEEFNKDITKFILQSELPYDNGAKQYVWTDDSGTKGIIAVFDVDYVIQALQLIPLAVHHETDEIFTKTNLHLPFRDEWFVFWGGTNKLVNYHYEFENQRYAYDFVIMNENRSYKSDPTLNESYFAFGKEYLAPADGVVVSMENNVEDNRPVGTFNEEQPLGNYVILDHGNEEFSYLVHFKHQSIVVKQGDKVKQGDLLGLVGNSGNSSEPHIHFHVADSPNPMNSKSIRINFNGKRDLIQGNFVK</sequence>
<dbReference type="CDD" id="cd12797">
    <property type="entry name" value="M23_peptidase"/>
    <property type="match status" value="1"/>
</dbReference>
<organism evidence="2 3">
    <name type="scientific">Lysinibacillus fusiformis</name>
    <dbReference type="NCBI Taxonomy" id="28031"/>
    <lineage>
        <taxon>Bacteria</taxon>
        <taxon>Bacillati</taxon>
        <taxon>Bacillota</taxon>
        <taxon>Bacilli</taxon>
        <taxon>Bacillales</taxon>
        <taxon>Bacillaceae</taxon>
        <taxon>Lysinibacillus</taxon>
    </lineage>
</organism>
<dbReference type="Pfam" id="PF01551">
    <property type="entry name" value="Peptidase_M23"/>
    <property type="match status" value="1"/>
</dbReference>
<dbReference type="InterPro" id="IPR050570">
    <property type="entry name" value="Cell_wall_metabolism_enzyme"/>
</dbReference>
<dbReference type="OrthoDB" id="9809488at2"/>
<gene>
    <name evidence="2" type="ORF">BG258_11170</name>
</gene>
<dbReference type="InterPro" id="IPR011055">
    <property type="entry name" value="Dup_hybrid_motif"/>
</dbReference>
<dbReference type="PANTHER" id="PTHR21666">
    <property type="entry name" value="PEPTIDASE-RELATED"/>
    <property type="match status" value="1"/>
</dbReference>
<dbReference type="InterPro" id="IPR016047">
    <property type="entry name" value="M23ase_b-sheet_dom"/>
</dbReference>
<proteinExistence type="predicted"/>
<reference evidence="2 3" key="1">
    <citation type="submission" date="2016-09" db="EMBL/GenBank/DDBJ databases">
        <title>Draft genome sequence of the soil isolate, Lysinibacillus fusiformis M5, a potential hypoxanthine producer.</title>
        <authorList>
            <person name="Gallegos-Monterrosa R."/>
            <person name="Maroti G."/>
            <person name="Balint B."/>
            <person name="Kovacs A.T."/>
        </authorList>
    </citation>
    <scope>NUCLEOTIDE SEQUENCE [LARGE SCALE GENOMIC DNA]</scope>
    <source>
        <strain evidence="2 3">M5</strain>
    </source>
</reference>
<evidence type="ECO:0000313" key="3">
    <source>
        <dbReference type="Proteomes" id="UP000094784"/>
    </source>
</evidence>
<dbReference type="Proteomes" id="UP000094784">
    <property type="component" value="Unassembled WGS sequence"/>
</dbReference>
<protein>
    <submittedName>
        <fullName evidence="2">Metalloendopeptidase</fullName>
    </submittedName>
</protein>
<dbReference type="AlphaFoldDB" id="A0A1E4R7F8"/>
<comment type="caution">
    <text evidence="2">The sequence shown here is derived from an EMBL/GenBank/DDBJ whole genome shotgun (WGS) entry which is preliminary data.</text>
</comment>
<evidence type="ECO:0000313" key="2">
    <source>
        <dbReference type="EMBL" id="ODV56416.1"/>
    </source>
</evidence>
<name>A0A1E4R7F8_9BACI</name>
<dbReference type="Gene3D" id="2.70.70.10">
    <property type="entry name" value="Glucose Permease (Domain IIA)"/>
    <property type="match status" value="1"/>
</dbReference>
<accession>A0A1E4R7F8</accession>
<dbReference type="PANTHER" id="PTHR21666:SF270">
    <property type="entry name" value="MUREIN HYDROLASE ACTIVATOR ENVC"/>
    <property type="match status" value="1"/>
</dbReference>
<dbReference type="SUPFAM" id="SSF51261">
    <property type="entry name" value="Duplicated hybrid motif"/>
    <property type="match status" value="1"/>
</dbReference>
<dbReference type="EMBL" id="MECQ01000001">
    <property type="protein sequence ID" value="ODV56416.1"/>
    <property type="molecule type" value="Genomic_DNA"/>
</dbReference>
<dbReference type="GO" id="GO:0004222">
    <property type="term" value="F:metalloendopeptidase activity"/>
    <property type="evidence" value="ECO:0007669"/>
    <property type="project" value="TreeGrafter"/>
</dbReference>
<evidence type="ECO:0000259" key="1">
    <source>
        <dbReference type="Pfam" id="PF01551"/>
    </source>
</evidence>
<feature type="domain" description="M23ase beta-sheet core" evidence="1">
    <location>
        <begin position="166"/>
        <end position="263"/>
    </location>
</feature>